<feature type="signal peptide" evidence="2">
    <location>
        <begin position="1"/>
        <end position="16"/>
    </location>
</feature>
<gene>
    <name evidence="3" type="ORF">CVIRNUC_006658</name>
</gene>
<keyword evidence="4" id="KW-1185">Reference proteome</keyword>
<dbReference type="AlphaFoldDB" id="A0AAV1I8T0"/>
<dbReference type="Proteomes" id="UP001314263">
    <property type="component" value="Unassembled WGS sequence"/>
</dbReference>
<feature type="region of interest" description="Disordered" evidence="1">
    <location>
        <begin position="94"/>
        <end position="114"/>
    </location>
</feature>
<evidence type="ECO:0000256" key="2">
    <source>
        <dbReference type="SAM" id="SignalP"/>
    </source>
</evidence>
<evidence type="ECO:0000313" key="4">
    <source>
        <dbReference type="Proteomes" id="UP001314263"/>
    </source>
</evidence>
<feature type="chain" id="PRO_5043976402" evidence="2">
    <location>
        <begin position="17"/>
        <end position="151"/>
    </location>
</feature>
<sequence>MTLLFVLTTSISLAKGKNDSLLQRRIERFLQESFQPGQGGFGASTGGSPPPGPPQSLTPIPRDSSLAKAVLTGQGPGRKLLSFDAMRPLDSAALGFRTATEDEQQGGPRRQLSSSRNLLGRLSDIAVAELGGAGNPEQAPSEHAWALRMLR</sequence>
<dbReference type="EMBL" id="CAUYUE010000008">
    <property type="protein sequence ID" value="CAK0783459.1"/>
    <property type="molecule type" value="Genomic_DNA"/>
</dbReference>
<organism evidence="3 4">
    <name type="scientific">Coccomyxa viridis</name>
    <dbReference type="NCBI Taxonomy" id="1274662"/>
    <lineage>
        <taxon>Eukaryota</taxon>
        <taxon>Viridiplantae</taxon>
        <taxon>Chlorophyta</taxon>
        <taxon>core chlorophytes</taxon>
        <taxon>Trebouxiophyceae</taxon>
        <taxon>Trebouxiophyceae incertae sedis</taxon>
        <taxon>Coccomyxaceae</taxon>
        <taxon>Coccomyxa</taxon>
    </lineage>
</organism>
<proteinExistence type="predicted"/>
<feature type="region of interest" description="Disordered" evidence="1">
    <location>
        <begin position="131"/>
        <end position="151"/>
    </location>
</feature>
<name>A0AAV1I8T0_9CHLO</name>
<evidence type="ECO:0000313" key="3">
    <source>
        <dbReference type="EMBL" id="CAK0783459.1"/>
    </source>
</evidence>
<protein>
    <submittedName>
        <fullName evidence="3">Uncharacterized protein</fullName>
    </submittedName>
</protein>
<keyword evidence="2" id="KW-0732">Signal</keyword>
<reference evidence="3 4" key="1">
    <citation type="submission" date="2023-10" db="EMBL/GenBank/DDBJ databases">
        <authorList>
            <person name="Maclean D."/>
            <person name="Macfadyen A."/>
        </authorList>
    </citation>
    <scope>NUCLEOTIDE SEQUENCE [LARGE SCALE GENOMIC DNA]</scope>
</reference>
<accession>A0AAV1I8T0</accession>
<feature type="region of interest" description="Disordered" evidence="1">
    <location>
        <begin position="33"/>
        <end position="63"/>
    </location>
</feature>
<evidence type="ECO:0000256" key="1">
    <source>
        <dbReference type="SAM" id="MobiDB-lite"/>
    </source>
</evidence>
<comment type="caution">
    <text evidence="3">The sequence shown here is derived from an EMBL/GenBank/DDBJ whole genome shotgun (WGS) entry which is preliminary data.</text>
</comment>